<evidence type="ECO:0000256" key="1">
    <source>
        <dbReference type="SAM" id="MobiDB-lite"/>
    </source>
</evidence>
<dbReference type="Gene3D" id="3.30.900.20">
    <property type="match status" value="1"/>
</dbReference>
<organism evidence="2">
    <name type="scientific">Chromera velia CCMP2878</name>
    <dbReference type="NCBI Taxonomy" id="1169474"/>
    <lineage>
        <taxon>Eukaryota</taxon>
        <taxon>Sar</taxon>
        <taxon>Alveolata</taxon>
        <taxon>Colpodellida</taxon>
        <taxon>Chromeraceae</taxon>
        <taxon>Chromera</taxon>
    </lineage>
</organism>
<feature type="region of interest" description="Disordered" evidence="1">
    <location>
        <begin position="289"/>
        <end position="403"/>
    </location>
</feature>
<gene>
    <name evidence="2" type="ORF">Cvel_1304</name>
</gene>
<evidence type="ECO:0008006" key="3">
    <source>
        <dbReference type="Google" id="ProtNLM"/>
    </source>
</evidence>
<sequence length="626" mass="68501">MEIQVDGRSSASSDSPPCEIVLRCHPCPDVAVELVNRLLYRILFFRNQVNATLSDLQKNFTGLTVKETFKLSASQRKAKNFVSQFEGFLEGLRVLLRRRAVTHLLVLVGASQANPKDVFIVHFDSPPAFHALRATANVETGQKGREKRTGTEEETLQKTISQSLSSLESQARVYLMGLLNGKPPRPSNISLVAVEDSLQTDMLIRSPPVELHNNVSSDVPMGGDLLSSHASRQMPSVRNQILPFPPMQTLPASLSLCVPAPLSASRHGGHVPQSTQKGSTSSFQVYQGTPAGGVCETEPRGERMSVQGERSSESSGAKRIKRDIAVISPPFSGTVFGGGGEKRGNIDEAGRGRGGMSTVKRGREKWSDDLDSFDDHEDEKGEEMDEEGEGEDGSNSDEEEERVLSDLFRSGPCFRSRGKLVVERLLVERPGKKPLRQRRKREVSPPIFSFRCSQTVKEGTTAPARLLLSNLTNNKSEGVVGLPGVESTGMMTEGSALECAGESMCGGVDTGMMQSFEEDGGEGEGEEELLSDEEGDEEMSSEEEEREREERSRNRMISASVKKWLSASLQNKSNDKGQTSAVPLDPPPLPPLCFHTLKKPLRGFSLKAKDLVKKNAPQLPPNKKWT</sequence>
<protein>
    <recommendedName>
        <fullName evidence="3">HORMA domain-containing protein</fullName>
    </recommendedName>
</protein>
<feature type="compositionally biased region" description="Basic and acidic residues" evidence="1">
    <location>
        <begin position="340"/>
        <end position="351"/>
    </location>
</feature>
<name>A0A0G4HSE3_9ALVE</name>
<evidence type="ECO:0000313" key="2">
    <source>
        <dbReference type="EMBL" id="CEM47190.1"/>
    </source>
</evidence>
<dbReference type="VEuPathDB" id="CryptoDB:Cvel_1304"/>
<feature type="compositionally biased region" description="Polar residues" evidence="1">
    <location>
        <begin position="567"/>
        <end position="581"/>
    </location>
</feature>
<dbReference type="InterPro" id="IPR053729">
    <property type="entry name" value="MAD2L1BP_domain_sf"/>
</dbReference>
<accession>A0A0G4HSE3</accession>
<feature type="region of interest" description="Disordered" evidence="1">
    <location>
        <begin position="510"/>
        <end position="586"/>
    </location>
</feature>
<feature type="compositionally biased region" description="Acidic residues" evidence="1">
    <location>
        <begin position="369"/>
        <end position="401"/>
    </location>
</feature>
<proteinExistence type="predicted"/>
<dbReference type="EMBL" id="CDMZ01003668">
    <property type="protein sequence ID" value="CEM47190.1"/>
    <property type="molecule type" value="Genomic_DNA"/>
</dbReference>
<dbReference type="AlphaFoldDB" id="A0A0G4HSE3"/>
<feature type="compositionally biased region" description="Acidic residues" evidence="1">
    <location>
        <begin position="516"/>
        <end position="547"/>
    </location>
</feature>
<reference evidence="2" key="1">
    <citation type="submission" date="2014-11" db="EMBL/GenBank/DDBJ databases">
        <authorList>
            <person name="Otto D Thomas"/>
            <person name="Naeem Raeece"/>
        </authorList>
    </citation>
    <scope>NUCLEOTIDE SEQUENCE</scope>
</reference>